<comment type="caution">
    <text evidence="8">The sequence shown here is derived from an EMBL/GenBank/DDBJ whole genome shotgun (WGS) entry which is preliminary data.</text>
</comment>
<dbReference type="InterPro" id="IPR005950">
    <property type="entry name" value="ModA"/>
</dbReference>
<dbReference type="PANTHER" id="PTHR30632:SF17">
    <property type="entry name" value="MOLYBDATE-BINDING PROTEIN MODA"/>
    <property type="match status" value="1"/>
</dbReference>
<name>A0A846N4Q6_9PROT</name>
<evidence type="ECO:0000256" key="1">
    <source>
        <dbReference type="ARBA" id="ARBA00009175"/>
    </source>
</evidence>
<evidence type="ECO:0000256" key="5">
    <source>
        <dbReference type="ARBA" id="ARBA00062515"/>
    </source>
</evidence>
<sequence>MRLSRLSRFVLAAITTVFLTAGAFAADVTMFAAASLGTALPEIAAAYKAKTGQSVQFSFAASSVLARQIENSPGADVFMSADADWMDYLDNRGLVQHATRKTLLTTKLVLIAPAASTVQVKIGPHFDLLGALKGGRLAIADPDSVPAGKYGKSSLVSLGVWNAVVDRTANAESVRVALAYVARGETPLGIVYRTDALIEPKVKVVDTFPDKTHAPIVYPAALTKDARPAAKAFLDFLSGPEARAIFVKYGFELAGGK</sequence>
<keyword evidence="4 7" id="KW-0732">Signal</keyword>
<evidence type="ECO:0000256" key="7">
    <source>
        <dbReference type="SAM" id="SignalP"/>
    </source>
</evidence>
<evidence type="ECO:0000313" key="9">
    <source>
        <dbReference type="Proteomes" id="UP000570514"/>
    </source>
</evidence>
<dbReference type="Gene3D" id="3.40.190.10">
    <property type="entry name" value="Periplasmic binding protein-like II"/>
    <property type="match status" value="2"/>
</dbReference>
<feature type="chain" id="PRO_5032308783" evidence="7">
    <location>
        <begin position="26"/>
        <end position="257"/>
    </location>
</feature>
<comment type="subunit">
    <text evidence="5">The complex is composed of two ATP-binding proteins (ModC), two transmembrane proteins (ModB) and a solute-binding protein (ModA).</text>
</comment>
<dbReference type="GO" id="GO:0015689">
    <property type="term" value="P:molybdate ion transport"/>
    <property type="evidence" value="ECO:0007669"/>
    <property type="project" value="InterPro"/>
</dbReference>
<comment type="similarity">
    <text evidence="1">Belongs to the bacterial solute-binding protein ModA family.</text>
</comment>
<dbReference type="CDD" id="cd13536">
    <property type="entry name" value="PBP2_EcModA"/>
    <property type="match status" value="1"/>
</dbReference>
<organism evidence="8 9">
    <name type="scientific">Rhizomicrobium palustre</name>
    <dbReference type="NCBI Taxonomy" id="189966"/>
    <lineage>
        <taxon>Bacteria</taxon>
        <taxon>Pseudomonadati</taxon>
        <taxon>Pseudomonadota</taxon>
        <taxon>Alphaproteobacteria</taxon>
        <taxon>Micropepsales</taxon>
        <taxon>Micropepsaceae</taxon>
        <taxon>Rhizomicrobium</taxon>
    </lineage>
</organism>
<reference evidence="8 9" key="1">
    <citation type="submission" date="2020-03" db="EMBL/GenBank/DDBJ databases">
        <title>Genomic Encyclopedia of Type Strains, Phase IV (KMG-IV): sequencing the most valuable type-strain genomes for metagenomic binning, comparative biology and taxonomic classification.</title>
        <authorList>
            <person name="Goeker M."/>
        </authorList>
    </citation>
    <scope>NUCLEOTIDE SEQUENCE [LARGE SCALE GENOMIC DNA]</scope>
    <source>
        <strain evidence="8 9">DSM 19867</strain>
    </source>
</reference>
<keyword evidence="3 6" id="KW-0479">Metal-binding</keyword>
<keyword evidence="2 6" id="KW-0500">Molybdenum</keyword>
<evidence type="ECO:0000256" key="3">
    <source>
        <dbReference type="ARBA" id="ARBA00022723"/>
    </source>
</evidence>
<dbReference type="Pfam" id="PF13531">
    <property type="entry name" value="SBP_bac_11"/>
    <property type="match status" value="1"/>
</dbReference>
<dbReference type="NCBIfam" id="TIGR01256">
    <property type="entry name" value="modA"/>
    <property type="match status" value="1"/>
</dbReference>
<dbReference type="AlphaFoldDB" id="A0A846N4Q6"/>
<evidence type="ECO:0000313" key="8">
    <source>
        <dbReference type="EMBL" id="NIK90067.1"/>
    </source>
</evidence>
<feature type="binding site" evidence="6">
    <location>
        <position position="192"/>
    </location>
    <ligand>
        <name>molybdate</name>
        <dbReference type="ChEBI" id="CHEBI:36264"/>
    </ligand>
</feature>
<evidence type="ECO:0000256" key="2">
    <source>
        <dbReference type="ARBA" id="ARBA00022505"/>
    </source>
</evidence>
<evidence type="ECO:0000256" key="4">
    <source>
        <dbReference type="ARBA" id="ARBA00022729"/>
    </source>
</evidence>
<dbReference type="Proteomes" id="UP000570514">
    <property type="component" value="Unassembled WGS sequence"/>
</dbReference>
<dbReference type="RefSeq" id="WP_167084306.1">
    <property type="nucleotide sequence ID" value="NZ_BAAADC010000001.1"/>
</dbReference>
<feature type="signal peptide" evidence="7">
    <location>
        <begin position="1"/>
        <end position="25"/>
    </location>
</feature>
<feature type="binding site" evidence="6">
    <location>
        <position position="147"/>
    </location>
    <ligand>
        <name>molybdate</name>
        <dbReference type="ChEBI" id="CHEBI:36264"/>
    </ligand>
</feature>
<gene>
    <name evidence="8" type="ORF">FHS83_003385</name>
</gene>
<keyword evidence="9" id="KW-1185">Reference proteome</keyword>
<dbReference type="PANTHER" id="PTHR30632">
    <property type="entry name" value="MOLYBDATE-BINDING PERIPLASMIC PROTEIN"/>
    <property type="match status" value="1"/>
</dbReference>
<dbReference type="SUPFAM" id="SSF53850">
    <property type="entry name" value="Periplasmic binding protein-like II"/>
    <property type="match status" value="1"/>
</dbReference>
<dbReference type="GO" id="GO:0030973">
    <property type="term" value="F:molybdate ion binding"/>
    <property type="evidence" value="ECO:0007669"/>
    <property type="project" value="TreeGrafter"/>
</dbReference>
<accession>A0A846N4Q6</accession>
<feature type="binding site" evidence="6">
    <location>
        <position position="62"/>
    </location>
    <ligand>
        <name>molybdate</name>
        <dbReference type="ChEBI" id="CHEBI:36264"/>
    </ligand>
</feature>
<dbReference type="PIRSF" id="PIRSF004846">
    <property type="entry name" value="ModA"/>
    <property type="match status" value="1"/>
</dbReference>
<feature type="binding site" evidence="6">
    <location>
        <position position="35"/>
    </location>
    <ligand>
        <name>molybdate</name>
        <dbReference type="ChEBI" id="CHEBI:36264"/>
    </ligand>
</feature>
<proteinExistence type="inferred from homology"/>
<dbReference type="GO" id="GO:0046872">
    <property type="term" value="F:metal ion binding"/>
    <property type="evidence" value="ECO:0007669"/>
    <property type="project" value="UniProtKB-KW"/>
</dbReference>
<evidence type="ECO:0000256" key="6">
    <source>
        <dbReference type="PIRSR" id="PIRSR004846-1"/>
    </source>
</evidence>
<dbReference type="GO" id="GO:0030288">
    <property type="term" value="C:outer membrane-bounded periplasmic space"/>
    <property type="evidence" value="ECO:0007669"/>
    <property type="project" value="TreeGrafter"/>
</dbReference>
<dbReference type="FunFam" id="3.40.190.10:FF:000035">
    <property type="entry name" value="Molybdate ABC transporter substrate-binding protein"/>
    <property type="match status" value="1"/>
</dbReference>
<dbReference type="GO" id="GO:1901359">
    <property type="term" value="F:tungstate binding"/>
    <property type="evidence" value="ECO:0007669"/>
    <property type="project" value="UniProtKB-ARBA"/>
</dbReference>
<dbReference type="EMBL" id="JAASRM010000001">
    <property type="protein sequence ID" value="NIK90067.1"/>
    <property type="molecule type" value="Genomic_DNA"/>
</dbReference>
<dbReference type="InterPro" id="IPR050682">
    <property type="entry name" value="ModA/WtpA"/>
</dbReference>
<dbReference type="NCBIfam" id="NF007958">
    <property type="entry name" value="PRK10677.1"/>
    <property type="match status" value="1"/>
</dbReference>
<feature type="binding site" evidence="6">
    <location>
        <position position="174"/>
    </location>
    <ligand>
        <name>molybdate</name>
        <dbReference type="ChEBI" id="CHEBI:36264"/>
    </ligand>
</feature>
<protein>
    <submittedName>
        <fullName evidence="8">Molybdate transport system substrate-binding protein</fullName>
    </submittedName>
</protein>